<dbReference type="RefSeq" id="WP_014766244.1">
    <property type="nucleotide sequence ID" value="NC_018000.1"/>
</dbReference>
<accession>I3XE27</accession>
<feature type="transmembrane region" description="Helical" evidence="1">
    <location>
        <begin position="12"/>
        <end position="32"/>
    </location>
</feature>
<feature type="transmembrane region" description="Helical" evidence="1">
    <location>
        <begin position="530"/>
        <end position="547"/>
    </location>
</feature>
<gene>
    <name evidence="2" type="primary">mdtC2</name>
    <name evidence="2" type="ORF">USDA257_c56180</name>
</gene>
<dbReference type="GO" id="GO:0042910">
    <property type="term" value="F:xenobiotic transmembrane transporter activity"/>
    <property type="evidence" value="ECO:0007669"/>
    <property type="project" value="TreeGrafter"/>
</dbReference>
<dbReference type="STRING" id="1185652.USDA257_c56180"/>
<dbReference type="PRINTS" id="PR00702">
    <property type="entry name" value="ACRIFLAVINRP"/>
</dbReference>
<dbReference type="HOGENOM" id="CLU_002755_1_2_5"/>
<feature type="transmembrane region" description="Helical" evidence="1">
    <location>
        <begin position="464"/>
        <end position="488"/>
    </location>
</feature>
<sequence>MSISEFCIRRPVATLLMSLALVAAGFFAYTVLPVAALPRTDFPVINVSATLPGASPETMATSVATPLIKQFNTIAGIDSISTTNALGSTSISIQFELSRDIDAAAADVQAAITRTLRTLPQDMPSPPSFRKVNPADAPVLLLALKSDTVPLTKLDALAEQVISPALSTLDGVAEVSIFGSQQFAVRIEIDPDALAARGISLNALKTAVAAANDNSPLGTMQSTGRQMTIVADTQLDNAAAFSKLIVKSADGKAVRLGDVTKVIDSVADTQTASWHDGSRAIILAVQRQPDANTVAVVDMVKAMLPSFRQSLPAAASLEMLNDRSQSVRGAVDDVELTLAITIGLVILVIFLFVRRLWATLIPAFAVPISIIATFTAMYALGFSIDNVSLMALTLSVGLVVDDAIVMLENIVRHMEEKGQSAFEAAISASREIGFTIIAISLSLVAVFIPVLLMGGVIGKIFNEFAVVVTIAILASAFVSLTLTPMLAARLPEMPKHDQERHGLDARLERGFEAMLRGYDRLLKFCMRHRFAVLILFFATIGLTIYQVRTTPKGFFPQEDIGQLQVTTQARPDISFAAMSALQAKVEDVFAHSPYVAHVASSVGTGGSSASNSGRLFVELKPTSERPALPRLLSELRSQLGDIAGIRSYITPVQNLSVGARSSASQYQLVVQSLDQSLMNEWADKLTEAMREDRAFFTDVNSDLQNNAPQAELVIDRDKAAALGITADVLRSTLYGGFGSEQISTIYTSGDSYEVIMELDPAKNWSPAALAQLQVPTAANTLVPLGAFARIDTSPGPLTVNQLGQLPAVTISYNLPAGVALGNSVDEISRLKTEIGMPSEVTTRYYGTAQLFQDAMSNQAWLILGAILTIYIVLGILYESFIHPLTILSGLPSAASGALLAISLGGFDLSIIAVIGLLMLIGIVKKNAIMMIDVALSFQRTGMPAAEAIHRACLMRFRPIMMTSLAALMGTLPIALGTGASAELRQPLGVAVVGGLLVSQPLTLFVTPVIYLYMEKLADGIKRLFNARTARQTVTRPMRLATGEREDYS</sequence>
<evidence type="ECO:0000256" key="1">
    <source>
        <dbReference type="SAM" id="Phobius"/>
    </source>
</evidence>
<dbReference type="InterPro" id="IPR027463">
    <property type="entry name" value="AcrB_DN_DC_subdom"/>
</dbReference>
<feature type="transmembrane region" description="Helical" evidence="1">
    <location>
        <begin position="432"/>
        <end position="458"/>
    </location>
</feature>
<feature type="transmembrane region" description="Helical" evidence="1">
    <location>
        <begin position="956"/>
        <end position="975"/>
    </location>
</feature>
<evidence type="ECO:0000313" key="3">
    <source>
        <dbReference type="Proteomes" id="UP000006180"/>
    </source>
</evidence>
<proteinExistence type="predicted"/>
<dbReference type="SUPFAM" id="SSF82866">
    <property type="entry name" value="Multidrug efflux transporter AcrB transmembrane domain"/>
    <property type="match status" value="2"/>
</dbReference>
<dbReference type="GO" id="GO:0005886">
    <property type="term" value="C:plasma membrane"/>
    <property type="evidence" value="ECO:0007669"/>
    <property type="project" value="TreeGrafter"/>
</dbReference>
<protein>
    <submittedName>
        <fullName evidence="2">Multidrug resistance protein MdtC</fullName>
    </submittedName>
</protein>
<keyword evidence="1" id="KW-0472">Membrane</keyword>
<dbReference type="Gene3D" id="3.30.70.1320">
    <property type="entry name" value="Multidrug efflux transporter AcrB pore domain like"/>
    <property type="match status" value="1"/>
</dbReference>
<dbReference type="AlphaFoldDB" id="I3XE27"/>
<dbReference type="Gene3D" id="3.30.70.1430">
    <property type="entry name" value="Multidrug efflux transporter AcrB pore domain"/>
    <property type="match status" value="2"/>
</dbReference>
<dbReference type="InterPro" id="IPR001036">
    <property type="entry name" value="Acrflvin-R"/>
</dbReference>
<dbReference type="PATRIC" id="fig|1185652.3.peg.5824"/>
<dbReference type="EMBL" id="CP003563">
    <property type="protein sequence ID" value="AFL54133.1"/>
    <property type="molecule type" value="Genomic_DNA"/>
</dbReference>
<dbReference type="SUPFAM" id="SSF82714">
    <property type="entry name" value="Multidrug efflux transporter AcrB TolC docking domain, DN and DC subdomains"/>
    <property type="match status" value="2"/>
</dbReference>
<reference evidence="2 3" key="1">
    <citation type="journal article" date="2012" name="J. Bacteriol.">
        <title>Complete genome sequence of the broad-host-range strain Sinorhizobium fredii USDA257.</title>
        <authorList>
            <person name="Schuldes J."/>
            <person name="Rodriguez Orbegoso M."/>
            <person name="Schmeisser C."/>
            <person name="Krishnan H.B."/>
            <person name="Daniel R."/>
            <person name="Streit W.R."/>
        </authorList>
    </citation>
    <scope>NUCLEOTIDE SEQUENCE [LARGE SCALE GENOMIC DNA]</scope>
    <source>
        <strain evidence="2 3">USDA 257</strain>
    </source>
</reference>
<dbReference type="Gene3D" id="1.20.1640.10">
    <property type="entry name" value="Multidrug efflux transporter AcrB transmembrane domain"/>
    <property type="match status" value="2"/>
</dbReference>
<dbReference type="Gene3D" id="3.30.2090.10">
    <property type="entry name" value="Multidrug efflux transporter AcrB TolC docking domain, DN and DC subdomains"/>
    <property type="match status" value="2"/>
</dbReference>
<organism evidence="2 3">
    <name type="scientific">Sinorhizobium fredii (strain USDA 257)</name>
    <dbReference type="NCBI Taxonomy" id="1185652"/>
    <lineage>
        <taxon>Bacteria</taxon>
        <taxon>Pseudomonadati</taxon>
        <taxon>Pseudomonadota</taxon>
        <taxon>Alphaproteobacteria</taxon>
        <taxon>Hyphomicrobiales</taxon>
        <taxon>Rhizobiaceae</taxon>
        <taxon>Sinorhizobium/Ensifer group</taxon>
        <taxon>Sinorhizobium</taxon>
    </lineage>
</organism>
<feature type="transmembrane region" description="Helical" evidence="1">
    <location>
        <begin position="336"/>
        <end position="353"/>
    </location>
</feature>
<dbReference type="SUPFAM" id="SSF82693">
    <property type="entry name" value="Multidrug efflux transporter AcrB pore domain, PN1, PN2, PC1 and PC2 subdomains"/>
    <property type="match status" value="4"/>
</dbReference>
<dbReference type="PANTHER" id="PTHR32063:SF21">
    <property type="entry name" value="MULTIDRUG RESISTANCE PROTEIN MDTB"/>
    <property type="match status" value="1"/>
</dbReference>
<feature type="transmembrane region" description="Helical" evidence="1">
    <location>
        <begin position="859"/>
        <end position="877"/>
    </location>
</feature>
<keyword evidence="1" id="KW-1133">Transmembrane helix</keyword>
<dbReference type="PANTHER" id="PTHR32063">
    <property type="match status" value="1"/>
</dbReference>
<name>I3XE27_SINF2</name>
<feature type="transmembrane region" description="Helical" evidence="1">
    <location>
        <begin position="987"/>
        <end position="1012"/>
    </location>
</feature>
<keyword evidence="1" id="KW-0812">Transmembrane</keyword>
<dbReference type="Gene3D" id="3.30.70.1440">
    <property type="entry name" value="Multidrug efflux transporter AcrB pore domain"/>
    <property type="match status" value="1"/>
</dbReference>
<feature type="transmembrane region" description="Helical" evidence="1">
    <location>
        <begin position="910"/>
        <end position="935"/>
    </location>
</feature>
<dbReference type="Proteomes" id="UP000006180">
    <property type="component" value="Chromosome"/>
</dbReference>
<dbReference type="KEGG" id="sfd:USDA257_c56180"/>
<dbReference type="Pfam" id="PF00873">
    <property type="entry name" value="ACR_tran"/>
    <property type="match status" value="1"/>
</dbReference>
<dbReference type="eggNOG" id="COG0841">
    <property type="taxonomic scope" value="Bacteria"/>
</dbReference>
<feature type="transmembrane region" description="Helical" evidence="1">
    <location>
        <begin position="360"/>
        <end position="381"/>
    </location>
</feature>
<evidence type="ECO:0000313" key="2">
    <source>
        <dbReference type="EMBL" id="AFL54133.1"/>
    </source>
</evidence>